<dbReference type="InterPro" id="IPR040026">
    <property type="entry name" value="FliD"/>
</dbReference>
<organism evidence="8 9">
    <name type="scientific">Hylemonella gracilis</name>
    <dbReference type="NCBI Taxonomy" id="80880"/>
    <lineage>
        <taxon>Bacteria</taxon>
        <taxon>Pseudomonadati</taxon>
        <taxon>Pseudomonadota</taxon>
        <taxon>Betaproteobacteria</taxon>
        <taxon>Burkholderiales</taxon>
        <taxon>Comamonadaceae</taxon>
        <taxon>Hylemonella</taxon>
    </lineage>
</organism>
<comment type="function">
    <text evidence="5">Required for morphogenesis and for the elongation of the flagellar filament by facilitating polymerization of the flagellin monomers at the tip of growing filament. Forms a capping structure, which prevents flagellin subunits (transported through the central channel of the flagellum) from leaking out without polymerization at the distal end.</text>
</comment>
<dbReference type="InterPro" id="IPR010810">
    <property type="entry name" value="Flagellin_hook_IN_motif"/>
</dbReference>
<dbReference type="AlphaFoldDB" id="A0A4P6UFA4"/>
<evidence type="ECO:0000313" key="8">
    <source>
        <dbReference type="EMBL" id="QBK03712.1"/>
    </source>
</evidence>
<dbReference type="GO" id="GO:0009424">
    <property type="term" value="C:bacterial-type flagellum hook"/>
    <property type="evidence" value="ECO:0007669"/>
    <property type="project" value="UniProtKB-UniRule"/>
</dbReference>
<protein>
    <recommendedName>
        <fullName evidence="5">Flagellar hook-associated protein 2</fullName>
        <shortName evidence="5">HAP2</shortName>
    </recommendedName>
    <alternativeName>
        <fullName evidence="5">Flagellar cap protein</fullName>
    </alternativeName>
</protein>
<keyword evidence="3" id="KW-0175">Coiled coil</keyword>
<evidence type="ECO:0000256" key="3">
    <source>
        <dbReference type="ARBA" id="ARBA00023054"/>
    </source>
</evidence>
<evidence type="ECO:0000256" key="5">
    <source>
        <dbReference type="RuleBase" id="RU362066"/>
    </source>
</evidence>
<gene>
    <name evidence="8" type="ORF">DW355_02040</name>
</gene>
<feature type="domain" description="Flagellar hook-associated protein 2 C-terminal" evidence="7">
    <location>
        <begin position="228"/>
        <end position="395"/>
    </location>
</feature>
<dbReference type="Proteomes" id="UP000292939">
    <property type="component" value="Chromosome"/>
</dbReference>
<proteinExistence type="inferred from homology"/>
<dbReference type="RefSeq" id="WP_131277617.1">
    <property type="nucleotide sequence ID" value="NZ_CP031395.1"/>
</dbReference>
<comment type="subunit">
    <text evidence="2 5">Homopentamer.</text>
</comment>
<keyword evidence="5" id="KW-0964">Secreted</keyword>
<evidence type="ECO:0000256" key="4">
    <source>
        <dbReference type="ARBA" id="ARBA00023143"/>
    </source>
</evidence>
<dbReference type="PANTHER" id="PTHR30288:SF0">
    <property type="entry name" value="FLAGELLAR HOOK-ASSOCIATED PROTEIN 2"/>
    <property type="match status" value="1"/>
</dbReference>
<dbReference type="Pfam" id="PF07196">
    <property type="entry name" value="Flagellin_IN"/>
    <property type="match status" value="2"/>
</dbReference>
<keyword evidence="4 5" id="KW-0975">Bacterial flagellum</keyword>
<name>A0A4P6UFA4_9BURK</name>
<evidence type="ECO:0000313" key="9">
    <source>
        <dbReference type="Proteomes" id="UP000292939"/>
    </source>
</evidence>
<evidence type="ECO:0000256" key="2">
    <source>
        <dbReference type="ARBA" id="ARBA00011255"/>
    </source>
</evidence>
<dbReference type="Pfam" id="PF07195">
    <property type="entry name" value="FliD_C"/>
    <property type="match status" value="1"/>
</dbReference>
<dbReference type="PANTHER" id="PTHR30288">
    <property type="entry name" value="FLAGELLAR CAP/ASSEMBLY PROTEIN FLID"/>
    <property type="match status" value="1"/>
</dbReference>
<evidence type="ECO:0000256" key="1">
    <source>
        <dbReference type="ARBA" id="ARBA00009764"/>
    </source>
</evidence>
<dbReference type="OrthoDB" id="9810816at2"/>
<dbReference type="InterPro" id="IPR010809">
    <property type="entry name" value="FliD_C"/>
</dbReference>
<reference evidence="8 9" key="1">
    <citation type="submission" date="2018-07" db="EMBL/GenBank/DDBJ databases">
        <title>Exploring interactions and the metabolic potential of the ultra-small soil bacteria Hylemonella gracilis.</title>
        <authorList>
            <person name="Tyc O."/>
            <person name="Kulkarni P."/>
            <person name="Gawehns F."/>
            <person name="Hundscheid M."/>
            <person name="Zweers H."/>
            <person name="Garbeva P."/>
        </authorList>
    </citation>
    <scope>NUCLEOTIDE SEQUENCE [LARGE SCALE GENOMIC DNA]</scope>
    <source>
        <strain evidence="8 9">NS1</strain>
    </source>
</reference>
<dbReference type="KEGG" id="hgr:DW355_02040"/>
<comment type="similarity">
    <text evidence="1 5">Belongs to the FliD family.</text>
</comment>
<dbReference type="InterPro" id="IPR003481">
    <property type="entry name" value="FliD_N"/>
</dbReference>
<evidence type="ECO:0000259" key="7">
    <source>
        <dbReference type="Pfam" id="PF07195"/>
    </source>
</evidence>
<comment type="subcellular location">
    <subcellularLocation>
        <location evidence="5">Secreted</location>
    </subcellularLocation>
    <subcellularLocation>
        <location evidence="5">Bacterial flagellum</location>
    </subcellularLocation>
</comment>
<dbReference type="GO" id="GO:0007155">
    <property type="term" value="P:cell adhesion"/>
    <property type="evidence" value="ECO:0007669"/>
    <property type="project" value="InterPro"/>
</dbReference>
<dbReference type="EMBL" id="CP031395">
    <property type="protein sequence ID" value="QBK03712.1"/>
    <property type="molecule type" value="Genomic_DNA"/>
</dbReference>
<dbReference type="Pfam" id="PF02465">
    <property type="entry name" value="FliD_N"/>
    <property type="match status" value="1"/>
</dbReference>
<sequence>MATISSLGIGTNGLDVRSIVSQLVELEKKPLEKLKLEKTQTEARITLMGQMTSLADALNTAVSKLASVTGWNAAAATSSSDAVSVSANGGAQPTSLSVQVQQVAAARATASGAFAANAFVGAGTLKVTIGTAPNATTTDIVVSGTDKLSDVASKINGSNAGVTATVMTDPGTGQQRLLLNSKETGESKAFSLAVEEGGAPAGDTDNTGLSRLIFSDGTNTTFHETQAAADAEVTVNGIALTSATNTFADVVAGVTITANKVTTAPATVAITRDTSAMKTNIEGFVKAYNDLNDLLNQTTKYEESTETAGAFQGDSTLLAMQRSLRSALGSVFGSDNGGYTTFSSIGVRVAGSADSRPDGHLEIDSAKLTQALANPDAMKTLFVGNRVSESAKAQSAITASVGAGVPVGEGTLSIQLGSWSGGAFASAFAGNGATVNIAVTATDTLDDIVNKINADPSTGVTASTAGGALVLTSLYGGTQTAFNMTVTDIDGNNADANGLSRLAFVASNVAESGKDAVSGGSVGIGQSFKGLMTALLGGTTGNFGTAGFFKRKDDSLQTELDTNALEQVRVNDKASRIEEQLNRKYSALDVQMASLNSLSTYISQQIAQWNKSSS</sequence>
<dbReference type="GO" id="GO:0005576">
    <property type="term" value="C:extracellular region"/>
    <property type="evidence" value="ECO:0007669"/>
    <property type="project" value="UniProtKB-SubCell"/>
</dbReference>
<feature type="domain" description="Flagellar hook-associated protein 2 N-terminal" evidence="6">
    <location>
        <begin position="13"/>
        <end position="106"/>
    </location>
</feature>
<dbReference type="GO" id="GO:0009421">
    <property type="term" value="C:bacterial-type flagellum filament cap"/>
    <property type="evidence" value="ECO:0007669"/>
    <property type="project" value="InterPro"/>
</dbReference>
<accession>A0A4P6UFA4</accession>
<dbReference type="GO" id="GO:0071973">
    <property type="term" value="P:bacterial-type flagellum-dependent cell motility"/>
    <property type="evidence" value="ECO:0007669"/>
    <property type="project" value="TreeGrafter"/>
</dbReference>
<evidence type="ECO:0000259" key="6">
    <source>
        <dbReference type="Pfam" id="PF02465"/>
    </source>
</evidence>